<protein>
    <recommendedName>
        <fullName evidence="1">Brinker DNA-binding domain-containing protein</fullName>
    </recommendedName>
</protein>
<dbReference type="InterPro" id="IPR018586">
    <property type="entry name" value="Brinker_DNA-bd"/>
</dbReference>
<organism evidence="2 3">
    <name type="scientific">Dreissena polymorpha</name>
    <name type="common">Zebra mussel</name>
    <name type="synonym">Mytilus polymorpha</name>
    <dbReference type="NCBI Taxonomy" id="45954"/>
    <lineage>
        <taxon>Eukaryota</taxon>
        <taxon>Metazoa</taxon>
        <taxon>Spiralia</taxon>
        <taxon>Lophotrochozoa</taxon>
        <taxon>Mollusca</taxon>
        <taxon>Bivalvia</taxon>
        <taxon>Autobranchia</taxon>
        <taxon>Heteroconchia</taxon>
        <taxon>Euheterodonta</taxon>
        <taxon>Imparidentia</taxon>
        <taxon>Neoheterodontei</taxon>
        <taxon>Myida</taxon>
        <taxon>Dreissenoidea</taxon>
        <taxon>Dreissenidae</taxon>
        <taxon>Dreissena</taxon>
    </lineage>
</organism>
<name>A0A9D3YQB0_DREPO</name>
<feature type="domain" description="Brinker DNA-binding" evidence="1">
    <location>
        <begin position="6"/>
        <end position="49"/>
    </location>
</feature>
<dbReference type="Gene3D" id="1.10.10.60">
    <property type="entry name" value="Homeodomain-like"/>
    <property type="match status" value="1"/>
</dbReference>
<dbReference type="AlphaFoldDB" id="A0A9D3YQB0"/>
<dbReference type="Pfam" id="PF09607">
    <property type="entry name" value="BrkDBD"/>
    <property type="match status" value="1"/>
</dbReference>
<keyword evidence="3" id="KW-1185">Reference proteome</keyword>
<sequence>MPKRKRVAYDNSFKIRVIEFAETSNNCAAEREFGVSEKLVRDWCKSKDRIIDAP</sequence>
<gene>
    <name evidence="2" type="ORF">DPMN_079191</name>
</gene>
<proteinExistence type="predicted"/>
<evidence type="ECO:0000313" key="3">
    <source>
        <dbReference type="Proteomes" id="UP000828390"/>
    </source>
</evidence>
<dbReference type="Proteomes" id="UP000828390">
    <property type="component" value="Unassembled WGS sequence"/>
</dbReference>
<reference evidence="2" key="2">
    <citation type="submission" date="2020-11" db="EMBL/GenBank/DDBJ databases">
        <authorList>
            <person name="McCartney M.A."/>
            <person name="Auch B."/>
            <person name="Kono T."/>
            <person name="Mallez S."/>
            <person name="Becker A."/>
            <person name="Gohl D.M."/>
            <person name="Silverstein K.A.T."/>
            <person name="Koren S."/>
            <person name="Bechman K.B."/>
            <person name="Herman A."/>
            <person name="Abrahante J.E."/>
            <person name="Garbe J."/>
        </authorList>
    </citation>
    <scope>NUCLEOTIDE SEQUENCE</scope>
    <source>
        <strain evidence="2">Duluth1</strain>
        <tissue evidence="2">Whole animal</tissue>
    </source>
</reference>
<dbReference type="EMBL" id="JAIWYP010000015">
    <property type="protein sequence ID" value="KAH3704136.1"/>
    <property type="molecule type" value="Genomic_DNA"/>
</dbReference>
<evidence type="ECO:0000259" key="1">
    <source>
        <dbReference type="Pfam" id="PF09607"/>
    </source>
</evidence>
<reference evidence="2" key="1">
    <citation type="journal article" date="2019" name="bioRxiv">
        <title>The Genome of the Zebra Mussel, Dreissena polymorpha: A Resource for Invasive Species Research.</title>
        <authorList>
            <person name="McCartney M.A."/>
            <person name="Auch B."/>
            <person name="Kono T."/>
            <person name="Mallez S."/>
            <person name="Zhang Y."/>
            <person name="Obille A."/>
            <person name="Becker A."/>
            <person name="Abrahante J.E."/>
            <person name="Garbe J."/>
            <person name="Badalamenti J.P."/>
            <person name="Herman A."/>
            <person name="Mangelson H."/>
            <person name="Liachko I."/>
            <person name="Sullivan S."/>
            <person name="Sone E.D."/>
            <person name="Koren S."/>
            <person name="Silverstein K.A.T."/>
            <person name="Beckman K.B."/>
            <person name="Gohl D.M."/>
        </authorList>
    </citation>
    <scope>NUCLEOTIDE SEQUENCE</scope>
    <source>
        <strain evidence="2">Duluth1</strain>
        <tissue evidence="2">Whole animal</tissue>
    </source>
</reference>
<dbReference type="SUPFAM" id="SSF46689">
    <property type="entry name" value="Homeodomain-like"/>
    <property type="match status" value="1"/>
</dbReference>
<evidence type="ECO:0000313" key="2">
    <source>
        <dbReference type="EMBL" id="KAH3704136.1"/>
    </source>
</evidence>
<dbReference type="InterPro" id="IPR009057">
    <property type="entry name" value="Homeodomain-like_sf"/>
</dbReference>
<accession>A0A9D3YQB0</accession>
<comment type="caution">
    <text evidence="2">The sequence shown here is derived from an EMBL/GenBank/DDBJ whole genome shotgun (WGS) entry which is preliminary data.</text>
</comment>